<name>A0A3N1XAZ3_9FIRM</name>
<dbReference type="Proteomes" id="UP000273083">
    <property type="component" value="Unassembled WGS sequence"/>
</dbReference>
<keyword evidence="1" id="KW-1133">Transmembrane helix</keyword>
<evidence type="ECO:0000313" key="3">
    <source>
        <dbReference type="Proteomes" id="UP000273083"/>
    </source>
</evidence>
<reference evidence="2 3" key="1">
    <citation type="submission" date="2018-11" db="EMBL/GenBank/DDBJ databases">
        <title>Genomic Encyclopedia of Type Strains, Phase IV (KMG-IV): sequencing the most valuable type-strain genomes for metagenomic binning, comparative biology and taxonomic classification.</title>
        <authorList>
            <person name="Goeker M."/>
        </authorList>
    </citation>
    <scope>NUCLEOTIDE SEQUENCE [LARGE SCALE GENOMIC DNA]</scope>
    <source>
        <strain evidence="2 3">DSM 26537</strain>
    </source>
</reference>
<keyword evidence="1" id="KW-0472">Membrane</keyword>
<keyword evidence="3" id="KW-1185">Reference proteome</keyword>
<dbReference type="RefSeq" id="WP_123610498.1">
    <property type="nucleotide sequence ID" value="NZ_RJVG01000012.1"/>
</dbReference>
<evidence type="ECO:0000313" key="2">
    <source>
        <dbReference type="EMBL" id="ROR23875.1"/>
    </source>
</evidence>
<accession>A0A3N1XAZ3</accession>
<sequence>MGQKANRNRIASAIVLCLVVISFLSSFYIAKEINHKCIGEDCSVCTHIHEAENSIKLLGNLKIELVNILNITFALCLFLNTGNSNNLLLTPITSKVRMNH</sequence>
<protein>
    <submittedName>
        <fullName evidence="2">Uncharacterized protein</fullName>
    </submittedName>
</protein>
<comment type="caution">
    <text evidence="2">The sequence shown here is derived from an EMBL/GenBank/DDBJ whole genome shotgun (WGS) entry which is preliminary data.</text>
</comment>
<dbReference type="OrthoDB" id="1863318at2"/>
<feature type="transmembrane region" description="Helical" evidence="1">
    <location>
        <begin position="12"/>
        <end position="30"/>
    </location>
</feature>
<evidence type="ECO:0000256" key="1">
    <source>
        <dbReference type="SAM" id="Phobius"/>
    </source>
</evidence>
<gene>
    <name evidence="2" type="ORF">EDD66_1126</name>
</gene>
<dbReference type="AlphaFoldDB" id="A0A3N1XAZ3"/>
<dbReference type="EMBL" id="RJVG01000012">
    <property type="protein sequence ID" value="ROR23875.1"/>
    <property type="molecule type" value="Genomic_DNA"/>
</dbReference>
<proteinExistence type="predicted"/>
<keyword evidence="1" id="KW-0812">Transmembrane</keyword>
<organism evidence="2 3">
    <name type="scientific">Mobilisporobacter senegalensis</name>
    <dbReference type="NCBI Taxonomy" id="1329262"/>
    <lineage>
        <taxon>Bacteria</taxon>
        <taxon>Bacillati</taxon>
        <taxon>Bacillota</taxon>
        <taxon>Clostridia</taxon>
        <taxon>Lachnospirales</taxon>
        <taxon>Lachnospiraceae</taxon>
        <taxon>Mobilisporobacter</taxon>
    </lineage>
</organism>